<dbReference type="GO" id="GO:0003954">
    <property type="term" value="F:NADH dehydrogenase activity"/>
    <property type="evidence" value="ECO:0007669"/>
    <property type="project" value="TreeGrafter"/>
</dbReference>
<feature type="transmembrane region" description="Helical" evidence="16">
    <location>
        <begin position="52"/>
        <end position="71"/>
    </location>
</feature>
<dbReference type="GO" id="GO:0008137">
    <property type="term" value="F:NADH dehydrogenase (ubiquinone) activity"/>
    <property type="evidence" value="ECO:0007669"/>
    <property type="project" value="UniProtKB-UniRule"/>
</dbReference>
<feature type="domain" description="NADH:quinone oxidoreductase/Mrp antiporter transmembrane" evidence="17">
    <location>
        <begin position="100"/>
        <end position="382"/>
    </location>
</feature>
<feature type="transmembrane region" description="Helical" evidence="16">
    <location>
        <begin position="175"/>
        <end position="197"/>
    </location>
</feature>
<comment type="similarity">
    <text evidence="2 16">Belongs to the complex I subunit 4 family.</text>
</comment>
<dbReference type="InterPro" id="IPR003918">
    <property type="entry name" value="NADH_UbQ_OxRdtase"/>
</dbReference>
<feature type="transmembrane region" description="Helical" evidence="16">
    <location>
        <begin position="7"/>
        <end position="32"/>
    </location>
</feature>
<feature type="domain" description="NADH:ubiquinone oxidoreductase chain 4 N-terminal" evidence="18">
    <location>
        <begin position="22"/>
        <end position="95"/>
    </location>
</feature>
<dbReference type="InterPro" id="IPR001750">
    <property type="entry name" value="ND/Mrp_TM"/>
</dbReference>
<feature type="transmembrane region" description="Helical" evidence="16">
    <location>
        <begin position="329"/>
        <end position="350"/>
    </location>
</feature>
<comment type="catalytic activity">
    <reaction evidence="15 16">
        <text>a ubiquinone + NADH + 5 H(+)(in) = a ubiquinol + NAD(+) + 4 H(+)(out)</text>
        <dbReference type="Rhea" id="RHEA:29091"/>
        <dbReference type="Rhea" id="RHEA-COMP:9565"/>
        <dbReference type="Rhea" id="RHEA-COMP:9566"/>
        <dbReference type="ChEBI" id="CHEBI:15378"/>
        <dbReference type="ChEBI" id="CHEBI:16389"/>
        <dbReference type="ChEBI" id="CHEBI:17976"/>
        <dbReference type="ChEBI" id="CHEBI:57540"/>
        <dbReference type="ChEBI" id="CHEBI:57945"/>
        <dbReference type="EC" id="7.1.1.2"/>
    </reaction>
</comment>
<evidence type="ECO:0000256" key="9">
    <source>
        <dbReference type="ARBA" id="ARBA00022982"/>
    </source>
</evidence>
<feature type="transmembrane region" description="Helical" evidence="16">
    <location>
        <begin position="204"/>
        <end position="225"/>
    </location>
</feature>
<evidence type="ECO:0000256" key="13">
    <source>
        <dbReference type="ARBA" id="ARBA00023128"/>
    </source>
</evidence>
<feature type="transmembrane region" description="Helical" evidence="16">
    <location>
        <begin position="403"/>
        <end position="424"/>
    </location>
</feature>
<dbReference type="PANTHER" id="PTHR43507">
    <property type="entry name" value="NADH-UBIQUINONE OXIDOREDUCTASE CHAIN 4"/>
    <property type="match status" value="1"/>
</dbReference>
<evidence type="ECO:0000259" key="17">
    <source>
        <dbReference type="Pfam" id="PF00361"/>
    </source>
</evidence>
<keyword evidence="14 16" id="KW-0472">Membrane</keyword>
<keyword evidence="12 16" id="KW-0830">Ubiquinone</keyword>
<dbReference type="PANTHER" id="PTHR43507:SF20">
    <property type="entry name" value="NADH-UBIQUINONE OXIDOREDUCTASE CHAIN 4"/>
    <property type="match status" value="1"/>
</dbReference>
<dbReference type="RefSeq" id="YP_009344600.1">
    <property type="nucleotide sequence ID" value="NC_033537.1"/>
</dbReference>
<feature type="transmembrane region" description="Helical" evidence="16">
    <location>
        <begin position="268"/>
        <end position="289"/>
    </location>
</feature>
<evidence type="ECO:0000256" key="6">
    <source>
        <dbReference type="ARBA" id="ARBA00022660"/>
    </source>
</evidence>
<evidence type="ECO:0000256" key="1">
    <source>
        <dbReference type="ARBA" id="ARBA00004225"/>
    </source>
</evidence>
<keyword evidence="7 16" id="KW-0812">Transmembrane</keyword>
<keyword evidence="5 16" id="KW-0813">Transport</keyword>
<feature type="transmembrane region" description="Helical" evidence="16">
    <location>
        <begin position="237"/>
        <end position="256"/>
    </location>
</feature>
<proteinExistence type="inferred from homology"/>
<keyword evidence="13 16" id="KW-0496">Mitochondrion</keyword>
<evidence type="ECO:0000256" key="2">
    <source>
        <dbReference type="ARBA" id="ARBA00009025"/>
    </source>
</evidence>
<gene>
    <name evidence="19" type="primary">nad4</name>
</gene>
<evidence type="ECO:0000313" key="19">
    <source>
        <dbReference type="EMBL" id="APU51260.1"/>
    </source>
</evidence>
<organism evidence="19">
    <name type="scientific">Modiolus modiolus</name>
    <name type="common">Northern horsemussel</name>
    <name type="synonym">Mytilus modiolus</name>
    <dbReference type="NCBI Taxonomy" id="40256"/>
    <lineage>
        <taxon>Eukaryota</taxon>
        <taxon>Metazoa</taxon>
        <taxon>Spiralia</taxon>
        <taxon>Lophotrochozoa</taxon>
        <taxon>Mollusca</taxon>
        <taxon>Bivalvia</taxon>
        <taxon>Autobranchia</taxon>
        <taxon>Pteriomorphia</taxon>
        <taxon>Mytilida</taxon>
        <taxon>Mytiloidea</taxon>
        <taxon>Mytilidae</taxon>
        <taxon>Modiolinae</taxon>
        <taxon>Modiolus</taxon>
    </lineage>
</organism>
<reference evidence="19" key="1">
    <citation type="journal article" date="2017" name="Gene">
        <title>Sequence motifs associated with paternal transmission of mitochondrial DNA in the horse mussel, Modiolus modiolus (Bivalvia: Mytilidae).</title>
        <authorList>
            <person name="Robicheau B.M."/>
            <person name="Breton S."/>
            <person name="Stewart D.T."/>
        </authorList>
    </citation>
    <scope>NUCLEOTIDE SEQUENCE</scope>
    <source>
        <tissue evidence="19">Gonad</tissue>
    </source>
</reference>
<dbReference type="EC" id="7.1.1.2" evidence="3 16"/>
<sequence length="434" mass="47043">MVLSGVAVVLLLFTVGGEVEVVFGVLICTILFMPLLSWENSVEMGGLTSLDLVGVIMVILSFYISGLMLLSSVGVKRFNAFSKVILCICVVLVLAFSFSSMFLFYICFESVLIPTLLLILGWGYQPERVQAVNYMLVYTVGGSMPLIYGLSSLYWSGFTSSMTSLLGSLDKSVIAFSWLYVLAFLVKLPVFPFHLWLPKAHVEAPVSGSMILAGLLLKLGGYGFIRLCGFVEFLRLSVPMVVVLSVSLFGGVLTSVMCMRQTDLKSLVAYSSIGHMSFVLLGVVTNVSWGVLGGVLIMLGHGLCSSALFSLVNYMYGVSSSRLISLNKGYLLMSPSLSLVCFLLAVSNMASPPSLNLFGELLMFMVGSVFSVLVLVLLGFMSFMAACYSLYIYVGTQHGKSCGLWVSSSSFSVCSGLVLLAHWFPLNLLFLFIP</sequence>
<comment type="function">
    <text evidence="16">Core subunit of the mitochondrial membrane respiratory chain NADH dehydrogenase (Complex I) which catalyzes electron transfer from NADH through the respiratory chain, using ubiquinone as an electron acceptor. Essential for the catalytic activity and assembly of complex I.</text>
</comment>
<feature type="transmembrane region" description="Helical" evidence="16">
    <location>
        <begin position="362"/>
        <end position="391"/>
    </location>
</feature>
<dbReference type="GO" id="GO:0048039">
    <property type="term" value="F:ubiquinone binding"/>
    <property type="evidence" value="ECO:0007669"/>
    <property type="project" value="TreeGrafter"/>
</dbReference>
<evidence type="ECO:0000256" key="8">
    <source>
        <dbReference type="ARBA" id="ARBA00022967"/>
    </source>
</evidence>
<dbReference type="GO" id="GO:0031966">
    <property type="term" value="C:mitochondrial membrane"/>
    <property type="evidence" value="ECO:0007669"/>
    <property type="project" value="UniProtKB-SubCell"/>
</dbReference>
<dbReference type="PRINTS" id="PR01437">
    <property type="entry name" value="NUOXDRDTASE4"/>
</dbReference>
<dbReference type="GO" id="GO:0015990">
    <property type="term" value="P:electron transport coupled proton transport"/>
    <property type="evidence" value="ECO:0007669"/>
    <property type="project" value="TreeGrafter"/>
</dbReference>
<evidence type="ECO:0000256" key="16">
    <source>
        <dbReference type="RuleBase" id="RU003297"/>
    </source>
</evidence>
<evidence type="ECO:0000259" key="18">
    <source>
        <dbReference type="Pfam" id="PF01059"/>
    </source>
</evidence>
<evidence type="ECO:0000256" key="15">
    <source>
        <dbReference type="ARBA" id="ARBA00049551"/>
    </source>
</evidence>
<evidence type="ECO:0000256" key="12">
    <source>
        <dbReference type="ARBA" id="ARBA00023075"/>
    </source>
</evidence>
<dbReference type="AlphaFoldDB" id="A0A1L7H851"/>
<evidence type="ECO:0000256" key="3">
    <source>
        <dbReference type="ARBA" id="ARBA00012944"/>
    </source>
</evidence>
<feature type="transmembrane region" description="Helical" evidence="16">
    <location>
        <begin position="102"/>
        <end position="124"/>
    </location>
</feature>
<feature type="transmembrane region" description="Helical" evidence="16">
    <location>
        <begin position="78"/>
        <end position="96"/>
    </location>
</feature>
<keyword evidence="10 16" id="KW-1133">Transmembrane helix</keyword>
<evidence type="ECO:0000256" key="5">
    <source>
        <dbReference type="ARBA" id="ARBA00022448"/>
    </source>
</evidence>
<accession>A0A1L7H851</accession>
<dbReference type="Pfam" id="PF00361">
    <property type="entry name" value="Proton_antipo_M"/>
    <property type="match status" value="1"/>
</dbReference>
<evidence type="ECO:0000256" key="4">
    <source>
        <dbReference type="ARBA" id="ARBA00021006"/>
    </source>
</evidence>
<keyword evidence="9 16" id="KW-0249">Electron transport</keyword>
<dbReference type="EMBL" id="KX821782">
    <property type="protein sequence ID" value="APU51260.1"/>
    <property type="molecule type" value="Genomic_DNA"/>
</dbReference>
<dbReference type="GO" id="GO:0042773">
    <property type="term" value="P:ATP synthesis coupled electron transport"/>
    <property type="evidence" value="ECO:0007669"/>
    <property type="project" value="InterPro"/>
</dbReference>
<geneLocation type="mitochondrion" evidence="19"/>
<dbReference type="Pfam" id="PF01059">
    <property type="entry name" value="Oxidored_q5_N"/>
    <property type="match status" value="1"/>
</dbReference>
<comment type="subcellular location">
    <subcellularLocation>
        <location evidence="1 16">Mitochondrion membrane</location>
        <topology evidence="1 16">Multi-pass membrane protein</topology>
    </subcellularLocation>
</comment>
<feature type="transmembrane region" description="Helical" evidence="16">
    <location>
        <begin position="136"/>
        <end position="155"/>
    </location>
</feature>
<evidence type="ECO:0000256" key="7">
    <source>
        <dbReference type="ARBA" id="ARBA00022692"/>
    </source>
</evidence>
<keyword evidence="8" id="KW-1278">Translocase</keyword>
<dbReference type="InterPro" id="IPR000260">
    <property type="entry name" value="NADH4_N"/>
</dbReference>
<keyword evidence="11 16" id="KW-0520">NAD</keyword>
<feature type="transmembrane region" description="Helical" evidence="16">
    <location>
        <begin position="295"/>
        <end position="317"/>
    </location>
</feature>
<evidence type="ECO:0000256" key="11">
    <source>
        <dbReference type="ARBA" id="ARBA00023027"/>
    </source>
</evidence>
<protein>
    <recommendedName>
        <fullName evidence="4 16">NADH-ubiquinone oxidoreductase chain 4</fullName>
        <ecNumber evidence="3 16">7.1.1.2</ecNumber>
    </recommendedName>
</protein>
<evidence type="ECO:0000256" key="14">
    <source>
        <dbReference type="ARBA" id="ARBA00023136"/>
    </source>
</evidence>
<evidence type="ECO:0000256" key="10">
    <source>
        <dbReference type="ARBA" id="ARBA00022989"/>
    </source>
</evidence>
<name>A0A1L7H851_MODMO</name>
<keyword evidence="6 16" id="KW-0679">Respiratory chain</keyword>